<evidence type="ECO:0000256" key="1">
    <source>
        <dbReference type="ARBA" id="ARBA00011900"/>
    </source>
</evidence>
<dbReference type="RefSeq" id="WP_125387354.1">
    <property type="nucleotide sequence ID" value="NZ_RJPU01000001.1"/>
</dbReference>
<comment type="catalytic activity">
    <reaction evidence="6">
        <text>a 2'-deoxyadenosine in DNA + S-adenosyl-L-methionine = an N(6)-methyl-2'-deoxyadenosine in DNA + S-adenosyl-L-homocysteine + H(+)</text>
        <dbReference type="Rhea" id="RHEA:15197"/>
        <dbReference type="Rhea" id="RHEA-COMP:12418"/>
        <dbReference type="Rhea" id="RHEA-COMP:12419"/>
        <dbReference type="ChEBI" id="CHEBI:15378"/>
        <dbReference type="ChEBI" id="CHEBI:57856"/>
        <dbReference type="ChEBI" id="CHEBI:59789"/>
        <dbReference type="ChEBI" id="CHEBI:90615"/>
        <dbReference type="ChEBI" id="CHEBI:90616"/>
        <dbReference type="EC" id="2.1.1.72"/>
    </reaction>
</comment>
<dbReference type="InterPro" id="IPR029063">
    <property type="entry name" value="SAM-dependent_MTases_sf"/>
</dbReference>
<evidence type="ECO:0000256" key="4">
    <source>
        <dbReference type="ARBA" id="ARBA00022691"/>
    </source>
</evidence>
<dbReference type="PRINTS" id="PR00507">
    <property type="entry name" value="N12N6MTFRASE"/>
</dbReference>
<gene>
    <name evidence="9" type="ORF">D8790_01615</name>
</gene>
<keyword evidence="2 9" id="KW-0489">Methyltransferase</keyword>
<evidence type="ECO:0000313" key="9">
    <source>
        <dbReference type="EMBL" id="RSJ96960.1"/>
    </source>
</evidence>
<evidence type="ECO:0000313" key="10">
    <source>
        <dbReference type="Proteomes" id="UP000278843"/>
    </source>
</evidence>
<evidence type="ECO:0000256" key="6">
    <source>
        <dbReference type="ARBA" id="ARBA00047942"/>
    </source>
</evidence>
<dbReference type="AlphaFoldDB" id="A0A428HMT0"/>
<evidence type="ECO:0000259" key="8">
    <source>
        <dbReference type="Pfam" id="PF12161"/>
    </source>
</evidence>
<dbReference type="GO" id="GO:0003677">
    <property type="term" value="F:DNA binding"/>
    <property type="evidence" value="ECO:0007669"/>
    <property type="project" value="InterPro"/>
</dbReference>
<evidence type="ECO:0000259" key="7">
    <source>
        <dbReference type="Pfam" id="PF02384"/>
    </source>
</evidence>
<name>A0A428HMT0_STRCR</name>
<dbReference type="InterPro" id="IPR051537">
    <property type="entry name" value="DNA_Adenine_Mtase"/>
</dbReference>
<dbReference type="GO" id="GO:0032259">
    <property type="term" value="P:methylation"/>
    <property type="evidence" value="ECO:0007669"/>
    <property type="project" value="UniProtKB-KW"/>
</dbReference>
<dbReference type="PANTHER" id="PTHR42933">
    <property type="entry name" value="SLR6095 PROTEIN"/>
    <property type="match status" value="1"/>
</dbReference>
<reference evidence="9 10" key="1">
    <citation type="submission" date="2018-11" db="EMBL/GenBank/DDBJ databases">
        <title>Species Designations Belie Phenotypic and Genotypic Heterogeneity in Oral Streptococci.</title>
        <authorList>
            <person name="Velsko I."/>
        </authorList>
    </citation>
    <scope>NUCLEOTIDE SEQUENCE [LARGE SCALE GENOMIC DNA]</scope>
    <source>
        <strain evidence="9 10">BCC13</strain>
    </source>
</reference>
<feature type="domain" description="DNA methylase adenine-specific" evidence="7">
    <location>
        <begin position="174"/>
        <end position="492"/>
    </location>
</feature>
<dbReference type="GO" id="GO:0009307">
    <property type="term" value="P:DNA restriction-modification system"/>
    <property type="evidence" value="ECO:0007669"/>
    <property type="project" value="UniProtKB-KW"/>
</dbReference>
<comment type="caution">
    <text evidence="9">The sequence shown here is derived from an EMBL/GenBank/DDBJ whole genome shotgun (WGS) entry which is preliminary data.</text>
</comment>
<accession>A0A428HMT0</accession>
<dbReference type="PROSITE" id="PS00092">
    <property type="entry name" value="N6_MTASE"/>
    <property type="match status" value="1"/>
</dbReference>
<protein>
    <recommendedName>
        <fullName evidence="1">site-specific DNA-methyltransferase (adenine-specific)</fullName>
        <ecNumber evidence="1">2.1.1.72</ecNumber>
    </recommendedName>
</protein>
<dbReference type="InterPro" id="IPR022749">
    <property type="entry name" value="D12N6_MeTrfase_N"/>
</dbReference>
<dbReference type="GO" id="GO:0009007">
    <property type="term" value="F:site-specific DNA-methyltransferase (adenine-specific) activity"/>
    <property type="evidence" value="ECO:0007669"/>
    <property type="project" value="UniProtKB-EC"/>
</dbReference>
<proteinExistence type="predicted"/>
<dbReference type="EC" id="2.1.1.72" evidence="1"/>
<dbReference type="InterPro" id="IPR003356">
    <property type="entry name" value="DNA_methylase_A-5"/>
</dbReference>
<sequence length="725" mass="82272">MDNSYSALEYNKLVSFIWSVADDCLRDVYVRGKYRDVILPMTVIRRFDTIIEKEKANIMKVKETAEKEGWDVEKTLATAVNMPFYNTSQFQLKDLKHETNRQNLKKNFEEYLNGFSENVKEILQKFDFNNQLTKMTEAGILGSVIEKFTSSELNLSPYDEVNSQGEVIKKGLDNHAMGTLFEELIRKFNEENNEEAGEHFTPRDVIELMADIAVVPILDKLKDGTYSIYDGACGTLGMATVAEEKLQTFAQEAGKSLSIHMFGQEVNPETYAISKADLLIKGGDTNANKVFYGSTLSYDQTSGEHFDFMLSNPPYGKNWKTDLTILGGGTDDKAKKRVMDSRFVKSYKEQEDFRMLPDVSDGQLLFLLNNISKMKETALGSRILEVHNGSALFTGDAGSGASNARRYMIEEDLIEAIIQLPENIFYNTPITTHVWILSNRKEEKRKGKIQLIDASSIKSPLPKNLGKKNCELSDENRKFILDEYLNFKESEHSKIFNNEDFGYYKVTVERPLRQAVLCNQVNLEQLEAILTEVGALDSNVDKTKLAISGLKYTKGALTELKNTENIKAYLDVLKSLEREELYLDYAKFKEQFTKALKAYNLKGASLTKAQSTGMLDNILIIDEKAEIQTDSKGNVIINTNLTDIENIPLTYEGGIDAFIAQEVLPYYPDAFVNTDKTQIGYEINFTKYFYKPKQLESIETIITRIKELVKQSDGMMASILEGLYE</sequence>
<keyword evidence="5" id="KW-0680">Restriction system</keyword>
<organism evidence="9 10">
    <name type="scientific">Streptococcus cristatus</name>
    <dbReference type="NCBI Taxonomy" id="45634"/>
    <lineage>
        <taxon>Bacteria</taxon>
        <taxon>Bacillati</taxon>
        <taxon>Bacillota</taxon>
        <taxon>Bacilli</taxon>
        <taxon>Lactobacillales</taxon>
        <taxon>Streptococcaceae</taxon>
        <taxon>Streptococcus</taxon>
    </lineage>
</organism>
<evidence type="ECO:0000256" key="2">
    <source>
        <dbReference type="ARBA" id="ARBA00022603"/>
    </source>
</evidence>
<keyword evidence="4" id="KW-0949">S-adenosyl-L-methionine</keyword>
<dbReference type="InterPro" id="IPR002052">
    <property type="entry name" value="DNA_methylase_N6_adenine_CS"/>
</dbReference>
<dbReference type="GO" id="GO:0008170">
    <property type="term" value="F:N-methyltransferase activity"/>
    <property type="evidence" value="ECO:0007669"/>
    <property type="project" value="InterPro"/>
</dbReference>
<dbReference type="Pfam" id="PF12161">
    <property type="entry name" value="HsdM_N"/>
    <property type="match status" value="1"/>
</dbReference>
<dbReference type="EMBL" id="RJPU01000001">
    <property type="protein sequence ID" value="RSJ96960.1"/>
    <property type="molecule type" value="Genomic_DNA"/>
</dbReference>
<dbReference type="Proteomes" id="UP000278843">
    <property type="component" value="Unassembled WGS sequence"/>
</dbReference>
<feature type="domain" description="N6 adenine-specific DNA methyltransferase N-terminal" evidence="8">
    <location>
        <begin position="13"/>
        <end position="148"/>
    </location>
</feature>
<dbReference type="Gene3D" id="3.40.50.150">
    <property type="entry name" value="Vaccinia Virus protein VP39"/>
    <property type="match status" value="1"/>
</dbReference>
<evidence type="ECO:0000256" key="3">
    <source>
        <dbReference type="ARBA" id="ARBA00022679"/>
    </source>
</evidence>
<evidence type="ECO:0000256" key="5">
    <source>
        <dbReference type="ARBA" id="ARBA00022747"/>
    </source>
</evidence>
<dbReference type="PANTHER" id="PTHR42933:SF3">
    <property type="entry name" value="TYPE I RESTRICTION ENZYME MJAVIII METHYLASE SUBUNIT"/>
    <property type="match status" value="1"/>
</dbReference>
<dbReference type="Pfam" id="PF02384">
    <property type="entry name" value="N6_Mtase"/>
    <property type="match status" value="1"/>
</dbReference>
<keyword evidence="3 9" id="KW-0808">Transferase</keyword>
<dbReference type="SUPFAM" id="SSF53335">
    <property type="entry name" value="S-adenosyl-L-methionine-dependent methyltransferases"/>
    <property type="match status" value="1"/>
</dbReference>